<protein>
    <submittedName>
        <fullName evidence="1">Uncharacterized protein</fullName>
    </submittedName>
</protein>
<evidence type="ECO:0000313" key="1">
    <source>
        <dbReference type="EMBL" id="KAA5802297.1"/>
    </source>
</evidence>
<organism evidence="1 2">
    <name type="scientific">Alkalicaulis satelles</name>
    <dbReference type="NCBI Taxonomy" id="2609175"/>
    <lineage>
        <taxon>Bacteria</taxon>
        <taxon>Pseudomonadati</taxon>
        <taxon>Pseudomonadota</taxon>
        <taxon>Alphaproteobacteria</taxon>
        <taxon>Maricaulales</taxon>
        <taxon>Maricaulaceae</taxon>
        <taxon>Alkalicaulis</taxon>
    </lineage>
</organism>
<dbReference type="EMBL" id="VWOJ01000003">
    <property type="protein sequence ID" value="KAA5802297.1"/>
    <property type="molecule type" value="Genomic_DNA"/>
</dbReference>
<dbReference type="RefSeq" id="WP_150023547.1">
    <property type="nucleotide sequence ID" value="NZ_VWOJ01000003.1"/>
</dbReference>
<dbReference type="AlphaFoldDB" id="A0A5M6ZEW8"/>
<comment type="caution">
    <text evidence="1">The sequence shown here is derived from an EMBL/GenBank/DDBJ whole genome shotgun (WGS) entry which is preliminary data.</text>
</comment>
<accession>A0A5M6ZEW8</accession>
<name>A0A5M6ZEW8_9PROT</name>
<evidence type="ECO:0000313" key="2">
    <source>
        <dbReference type="Proteomes" id="UP000325122"/>
    </source>
</evidence>
<keyword evidence="2" id="KW-1185">Reference proteome</keyword>
<proteinExistence type="predicted"/>
<gene>
    <name evidence="1" type="ORF">F1654_10735</name>
</gene>
<reference evidence="1 2" key="1">
    <citation type="submission" date="2019-09" db="EMBL/GenBank/DDBJ databases">
        <authorList>
            <person name="Kevbrin V."/>
            <person name="Grouzdev D.S."/>
        </authorList>
    </citation>
    <scope>NUCLEOTIDE SEQUENCE [LARGE SCALE GENOMIC DNA]</scope>
    <source>
        <strain evidence="1 2">G-192</strain>
    </source>
</reference>
<sequence>MNLRQIVQSLLGLVIFALSVIAAGALTTQHLARETAKSICAQNGVHTVDTSPLGLTIECRSPEDAGR</sequence>
<dbReference type="Proteomes" id="UP000325122">
    <property type="component" value="Unassembled WGS sequence"/>
</dbReference>